<dbReference type="EMBL" id="QFFI01000002">
    <property type="protein sequence ID" value="PWG65472.1"/>
    <property type="molecule type" value="Genomic_DNA"/>
</dbReference>
<dbReference type="RefSeq" id="WP_109675590.1">
    <property type="nucleotide sequence ID" value="NZ_CP086615.1"/>
</dbReference>
<dbReference type="SUPFAM" id="SSF111369">
    <property type="entry name" value="HlyD-like secretion proteins"/>
    <property type="match status" value="1"/>
</dbReference>
<dbReference type="Proteomes" id="UP000245474">
    <property type="component" value="Unassembled WGS sequence"/>
</dbReference>
<dbReference type="InterPro" id="IPR058792">
    <property type="entry name" value="Beta-barrel_RND_2"/>
</dbReference>
<dbReference type="GO" id="GO:0015562">
    <property type="term" value="F:efflux transmembrane transporter activity"/>
    <property type="evidence" value="ECO:0007669"/>
    <property type="project" value="TreeGrafter"/>
</dbReference>
<dbReference type="Gene3D" id="2.40.420.20">
    <property type="match status" value="1"/>
</dbReference>
<evidence type="ECO:0000313" key="6">
    <source>
        <dbReference type="EMBL" id="PWG65472.1"/>
    </source>
</evidence>
<accession>A0A2U2N8R6</accession>
<sequence length="364" mass="39692">MPTHRTPTRRLHRAAAVALTLASGWAALAGAQADGTPVIVSDVRLEHERVEIRAVGESRAQRSVTLYPAASGEVTEIGFDSGDRVSQGQVLLRLDSRDQRLAVQLAEVRVEDAELLLSRYQRTEGTGAVSPTTIDSARTALATARLELARAEVALEDRTLRAPFDGVVGLTDIDVGDRIDTDTAVTSLDDRARLLVRFEVPEQFLDRLHEGQPLSVTTWAEPRRPLEATVDAIDSRVAPETRTFTVRARVDNPEGRLLPGTSFRVALDLLGQEYPVVPEIALQWGGEGAYVWAIRDGRAVRVPATVVARREGTVLVDADLERGVAVVSEGVQQMREDVQVSIVDPEQLDGDEPVVAQRDGERDP</sequence>
<reference evidence="6 7" key="1">
    <citation type="submission" date="2018-05" db="EMBL/GenBank/DDBJ databases">
        <title>Spiribacter halobius sp. nov., a moderately halophilic bacterium isolated from marine solar saltern.</title>
        <authorList>
            <person name="Zheng W.-S."/>
            <person name="Lu D.-C."/>
            <person name="Du Z.-J."/>
        </authorList>
    </citation>
    <scope>NUCLEOTIDE SEQUENCE [LARGE SCALE GENOMIC DNA]</scope>
    <source>
        <strain evidence="6 7">E85</strain>
    </source>
</reference>
<evidence type="ECO:0000256" key="2">
    <source>
        <dbReference type="SAM" id="Coils"/>
    </source>
</evidence>
<feature type="coiled-coil region" evidence="2">
    <location>
        <begin position="103"/>
        <end position="154"/>
    </location>
</feature>
<keyword evidence="2" id="KW-0175">Coiled coil</keyword>
<comment type="caution">
    <text evidence="6">The sequence shown here is derived from an EMBL/GenBank/DDBJ whole genome shotgun (WGS) entry which is preliminary data.</text>
</comment>
<dbReference type="PANTHER" id="PTHR30469">
    <property type="entry name" value="MULTIDRUG RESISTANCE PROTEIN MDTA"/>
    <property type="match status" value="1"/>
</dbReference>
<comment type="similarity">
    <text evidence="1">Belongs to the membrane fusion protein (MFP) (TC 8.A.1) family.</text>
</comment>
<evidence type="ECO:0000256" key="3">
    <source>
        <dbReference type="SAM" id="SignalP"/>
    </source>
</evidence>
<dbReference type="Pfam" id="PF25973">
    <property type="entry name" value="BSH_CzcB"/>
    <property type="match status" value="1"/>
</dbReference>
<dbReference type="Pfam" id="PF25954">
    <property type="entry name" value="Beta-barrel_RND_2"/>
    <property type="match status" value="1"/>
</dbReference>
<name>A0A2U2N8R6_9GAMM</name>
<dbReference type="OrthoDB" id="9806939at2"/>
<dbReference type="GO" id="GO:1990281">
    <property type="term" value="C:efflux pump complex"/>
    <property type="evidence" value="ECO:0007669"/>
    <property type="project" value="TreeGrafter"/>
</dbReference>
<evidence type="ECO:0000259" key="4">
    <source>
        <dbReference type="Pfam" id="PF25954"/>
    </source>
</evidence>
<evidence type="ECO:0000313" key="7">
    <source>
        <dbReference type="Proteomes" id="UP000245474"/>
    </source>
</evidence>
<protein>
    <submittedName>
        <fullName evidence="6">Efflux RND transporter periplasmic adaptor subunit</fullName>
    </submittedName>
</protein>
<feature type="chain" id="PRO_5015749683" evidence="3">
    <location>
        <begin position="30"/>
        <end position="364"/>
    </location>
</feature>
<keyword evidence="3" id="KW-0732">Signal</keyword>
<evidence type="ECO:0000259" key="5">
    <source>
        <dbReference type="Pfam" id="PF25973"/>
    </source>
</evidence>
<dbReference type="NCBIfam" id="TIGR01730">
    <property type="entry name" value="RND_mfp"/>
    <property type="match status" value="1"/>
</dbReference>
<dbReference type="Gene3D" id="2.40.50.100">
    <property type="match status" value="1"/>
</dbReference>
<dbReference type="PANTHER" id="PTHR30469:SF11">
    <property type="entry name" value="BLL4320 PROTEIN"/>
    <property type="match status" value="1"/>
</dbReference>
<evidence type="ECO:0000256" key="1">
    <source>
        <dbReference type="ARBA" id="ARBA00009477"/>
    </source>
</evidence>
<dbReference type="FunFam" id="2.40.30.170:FF:000010">
    <property type="entry name" value="Efflux RND transporter periplasmic adaptor subunit"/>
    <property type="match status" value="1"/>
</dbReference>
<dbReference type="Gene3D" id="2.40.30.170">
    <property type="match status" value="1"/>
</dbReference>
<feature type="domain" description="CzcB-like barrel-sandwich hybrid" evidence="5">
    <location>
        <begin position="64"/>
        <end position="188"/>
    </location>
</feature>
<feature type="domain" description="CusB-like beta-barrel" evidence="4">
    <location>
        <begin position="196"/>
        <end position="267"/>
    </location>
</feature>
<dbReference type="InterPro" id="IPR006143">
    <property type="entry name" value="RND_pump_MFP"/>
</dbReference>
<feature type="signal peptide" evidence="3">
    <location>
        <begin position="1"/>
        <end position="29"/>
    </location>
</feature>
<proteinExistence type="inferred from homology"/>
<dbReference type="AlphaFoldDB" id="A0A2U2N8R6"/>
<dbReference type="Gene3D" id="1.10.287.470">
    <property type="entry name" value="Helix hairpin bin"/>
    <property type="match status" value="1"/>
</dbReference>
<keyword evidence="7" id="KW-1185">Reference proteome</keyword>
<dbReference type="InterPro" id="IPR058647">
    <property type="entry name" value="BSH_CzcB-like"/>
</dbReference>
<gene>
    <name evidence="6" type="ORF">DEM34_01655</name>
</gene>
<organism evidence="6 7">
    <name type="scientific">Sediminicurvatus halobius</name>
    <dbReference type="NCBI Taxonomy" id="2182432"/>
    <lineage>
        <taxon>Bacteria</taxon>
        <taxon>Pseudomonadati</taxon>
        <taxon>Pseudomonadota</taxon>
        <taxon>Gammaproteobacteria</taxon>
        <taxon>Chromatiales</taxon>
        <taxon>Ectothiorhodospiraceae</taxon>
        <taxon>Sediminicurvatus</taxon>
    </lineage>
</organism>